<dbReference type="KEGG" id="hara:AArcS_0949"/>
<dbReference type="RefSeq" id="WP_238479302.1">
    <property type="nucleotide sequence ID" value="NZ_CP064786.1"/>
</dbReference>
<keyword evidence="2" id="KW-1185">Reference proteome</keyword>
<dbReference type="EMBL" id="CP064786">
    <property type="protein sequence ID" value="QSG02171.1"/>
    <property type="molecule type" value="Genomic_DNA"/>
</dbReference>
<dbReference type="PANTHER" id="PTHR33639">
    <property type="entry name" value="THIOL-DISULFIDE OXIDOREDUCTASE DCC"/>
    <property type="match status" value="1"/>
</dbReference>
<protein>
    <recommendedName>
        <fullName evidence="3">Thiol-disulfide oxidoreductase DCC</fullName>
    </recommendedName>
</protein>
<reference evidence="1" key="1">
    <citation type="submission" date="2020-11" db="EMBL/GenBank/DDBJ databases">
        <title>Carbohydrate-dependent, anaerobic sulfur respiration: A novel catabolism in halophilic archaea.</title>
        <authorList>
            <person name="Sorokin D.Y."/>
            <person name="Messina E."/>
            <person name="Smedile F."/>
            <person name="La Cono V."/>
            <person name="Hallsworth J.E."/>
            <person name="Yakimov M.M."/>
        </authorList>
    </citation>
    <scope>NUCLEOTIDE SEQUENCE</scope>
    <source>
        <strain evidence="1">AArc-S</strain>
    </source>
</reference>
<evidence type="ECO:0000313" key="1">
    <source>
        <dbReference type="EMBL" id="QSG02171.1"/>
    </source>
</evidence>
<accession>A0A897MPA7</accession>
<organism evidence="1 2">
    <name type="scientific">Natranaeroarchaeum sulfidigenes</name>
    <dbReference type="NCBI Taxonomy" id="2784880"/>
    <lineage>
        <taxon>Archaea</taxon>
        <taxon>Methanobacteriati</taxon>
        <taxon>Methanobacteriota</taxon>
        <taxon>Stenosarchaea group</taxon>
        <taxon>Halobacteria</taxon>
        <taxon>Halobacteriales</taxon>
        <taxon>Natronoarchaeaceae</taxon>
        <taxon>Natranaeroarchaeum</taxon>
    </lineage>
</organism>
<proteinExistence type="predicted"/>
<dbReference type="Proteomes" id="UP000663586">
    <property type="component" value="Chromosome"/>
</dbReference>
<dbReference type="AlphaFoldDB" id="A0A897MPA7"/>
<gene>
    <name evidence="1" type="ORF">AArcS_0949</name>
</gene>
<name>A0A897MPA7_9EURY</name>
<evidence type="ECO:0008006" key="3">
    <source>
        <dbReference type="Google" id="ProtNLM"/>
    </source>
</evidence>
<dbReference type="Pfam" id="PF04134">
    <property type="entry name" value="DCC1-like"/>
    <property type="match status" value="1"/>
</dbReference>
<evidence type="ECO:0000313" key="2">
    <source>
        <dbReference type="Proteomes" id="UP000663586"/>
    </source>
</evidence>
<dbReference type="GO" id="GO:0015035">
    <property type="term" value="F:protein-disulfide reductase activity"/>
    <property type="evidence" value="ECO:0007669"/>
    <property type="project" value="InterPro"/>
</dbReference>
<dbReference type="InterPro" id="IPR007263">
    <property type="entry name" value="DCC1-like"/>
</dbReference>
<dbReference type="GeneID" id="70684336"/>
<sequence>MAEPAARDDSDRAVDPDHLEGPTLLFDGVCNLCNASVQFVIERDDEGVFSFASLQWESADALLDAVGAPHGDLDSVVLIENGEYYRKSSAAIRVGRHLGLPWSLLSVGRILPKAVRDRIYDFVADNRYRWFGKKEQCMIPDEDVSDRFLDG</sequence>
<dbReference type="InterPro" id="IPR052927">
    <property type="entry name" value="DCC_oxidoreductase"/>
</dbReference>
<dbReference type="PANTHER" id="PTHR33639:SF2">
    <property type="entry name" value="DUF393 DOMAIN-CONTAINING PROTEIN"/>
    <property type="match status" value="1"/>
</dbReference>